<dbReference type="InterPro" id="IPR007253">
    <property type="entry name" value="Cell_wall-bd_2"/>
</dbReference>
<dbReference type="OrthoDB" id="1706091at2"/>
<evidence type="ECO:0000313" key="2">
    <source>
        <dbReference type="EMBL" id="TGE39694.1"/>
    </source>
</evidence>
<dbReference type="Pfam" id="PF04122">
    <property type="entry name" value="CW_binding_2"/>
    <property type="match status" value="3"/>
</dbReference>
<sequence>MKSKTKLIWTALVLTALLVLPGCSQNQQVIFDAGMKMQDVNSLQQHTTMTFQLSGSDFEPEVQQQINTAAIFLNNAKLDLNSKISSNQEKTVSKAQVDMSLALQGMTIDVPMWVDSDLTGNTPKVIEILRLPQIAQATLPPQFASKEYMVMDPSEMTDSELSSIDMLKLTEFSRNFQETEIAFLNSYAKRFNPKIDVVSVGSQTVQTNDGPETAKIYKLKLNDAQFKDLIRYTVNNFTQDAEAMDFVKKFMYSILEISEVPDKANALSEFDKAFEDFEANKSQFLAEFNTIMDKLDAVTFLGDKGIELKYAISNGYCIQESGTVNLKVNIAQINKFVNTLSEEQQNTPVEAKGTLDLLINFKTDNSGINSPLEITIPEVNSNNSFNYMDLMKTLTVLEPNGKARLSGQDRFQTAKTIGEDFNSGKCTSIILASGNNFPDALSSSILSKKFDAPVLLVGETVEQSLDALSYIAAHSNPDTKIYIIGGTGVIGTSLETELIKGGHVNIERLSGYDRYDTAMAVVDKANVQIGTPVLVASGENFPDALAVSSFSGANQYPTLLVGQNYLSDKTKTYLANSKPTTVYIVGGVFVVSQAVEDQIKELVPTAVIKRLAGNDRFDTVATVINEFSASPTTVFLANGFNFPDALAGSALAAKTGDPVLLIDTNSGTLPPAVEAYLKKLRDAGIRPMVRALGGTAVVPDTLIKQAENLLDGPTIIIGK</sequence>
<dbReference type="InterPro" id="IPR051922">
    <property type="entry name" value="Bact_Sporulation_Assoc"/>
</dbReference>
<dbReference type="PANTHER" id="PTHR30032:SF8">
    <property type="entry name" value="GERMINATION-SPECIFIC N-ACETYLMURAMOYL-L-ALANINE AMIDASE"/>
    <property type="match status" value="1"/>
</dbReference>
<proteinExistence type="predicted"/>
<protein>
    <submittedName>
        <fullName evidence="2">Cell wall-binding repeat-containing protein</fullName>
    </submittedName>
</protein>
<gene>
    <name evidence="2" type="ORF">E4K67_01465</name>
</gene>
<dbReference type="EMBL" id="SPQQ01000001">
    <property type="protein sequence ID" value="TGE39694.1"/>
    <property type="molecule type" value="Genomic_DNA"/>
</dbReference>
<feature type="chain" id="PRO_5021228836" evidence="1">
    <location>
        <begin position="27"/>
        <end position="719"/>
    </location>
</feature>
<keyword evidence="1" id="KW-0732">Signal</keyword>
<dbReference type="RefSeq" id="WP_135544634.1">
    <property type="nucleotide sequence ID" value="NZ_SPQQ01000001.1"/>
</dbReference>
<dbReference type="Gene3D" id="3.40.50.12090">
    <property type="match status" value="2"/>
</dbReference>
<feature type="signal peptide" evidence="1">
    <location>
        <begin position="1"/>
        <end position="26"/>
    </location>
</feature>
<dbReference type="AlphaFoldDB" id="A0A4Z0RB73"/>
<evidence type="ECO:0000256" key="1">
    <source>
        <dbReference type="SAM" id="SignalP"/>
    </source>
</evidence>
<evidence type="ECO:0000313" key="3">
    <source>
        <dbReference type="Proteomes" id="UP000298460"/>
    </source>
</evidence>
<reference evidence="2 3" key="1">
    <citation type="submission" date="2019-03" db="EMBL/GenBank/DDBJ databases">
        <title>Draft Genome Sequence of Desulfosporosinus fructosivorans Strain 63.6F, Isolated from Marine Sediment in the Baltic Sea.</title>
        <authorList>
            <person name="Hausmann B."/>
            <person name="Vandieken V."/>
            <person name="Pjevac P."/>
            <person name="Schreck K."/>
            <person name="Herbold C.W."/>
            <person name="Loy A."/>
        </authorList>
    </citation>
    <scope>NUCLEOTIDE SEQUENCE [LARGE SCALE GENOMIC DNA]</scope>
    <source>
        <strain evidence="2 3">63.6F</strain>
    </source>
</reference>
<accession>A0A4Z0RB73</accession>
<dbReference type="Proteomes" id="UP000298460">
    <property type="component" value="Unassembled WGS sequence"/>
</dbReference>
<name>A0A4Z0RB73_9FIRM</name>
<dbReference type="PANTHER" id="PTHR30032">
    <property type="entry name" value="N-ACETYLMURAMOYL-L-ALANINE AMIDASE-RELATED"/>
    <property type="match status" value="1"/>
</dbReference>
<organism evidence="2 3">
    <name type="scientific">Desulfosporosinus fructosivorans</name>
    <dbReference type="NCBI Taxonomy" id="2018669"/>
    <lineage>
        <taxon>Bacteria</taxon>
        <taxon>Bacillati</taxon>
        <taxon>Bacillota</taxon>
        <taxon>Clostridia</taxon>
        <taxon>Eubacteriales</taxon>
        <taxon>Desulfitobacteriaceae</taxon>
        <taxon>Desulfosporosinus</taxon>
    </lineage>
</organism>
<comment type="caution">
    <text evidence="2">The sequence shown here is derived from an EMBL/GenBank/DDBJ whole genome shotgun (WGS) entry which is preliminary data.</text>
</comment>
<keyword evidence="3" id="KW-1185">Reference proteome</keyword>